<reference evidence="4 5" key="1">
    <citation type="journal article" date="2019" name="Commun. Biol.">
        <title>The bagworm genome reveals a unique fibroin gene that provides high tensile strength.</title>
        <authorList>
            <person name="Kono N."/>
            <person name="Nakamura H."/>
            <person name="Ohtoshi R."/>
            <person name="Tomita M."/>
            <person name="Numata K."/>
            <person name="Arakawa K."/>
        </authorList>
    </citation>
    <scope>NUCLEOTIDE SEQUENCE [LARGE SCALE GENOMIC DNA]</scope>
</reference>
<name>A0A4C1ZLZ5_EUMVA</name>
<dbReference type="InterPro" id="IPR036691">
    <property type="entry name" value="Endo/exonu/phosph_ase_sf"/>
</dbReference>
<dbReference type="Pfam" id="PF00078">
    <property type="entry name" value="RVT_1"/>
    <property type="match status" value="1"/>
</dbReference>
<organism evidence="4 5">
    <name type="scientific">Eumeta variegata</name>
    <name type="common">Bagworm moth</name>
    <name type="synonym">Eumeta japonica</name>
    <dbReference type="NCBI Taxonomy" id="151549"/>
    <lineage>
        <taxon>Eukaryota</taxon>
        <taxon>Metazoa</taxon>
        <taxon>Ecdysozoa</taxon>
        <taxon>Arthropoda</taxon>
        <taxon>Hexapoda</taxon>
        <taxon>Insecta</taxon>
        <taxon>Pterygota</taxon>
        <taxon>Neoptera</taxon>
        <taxon>Endopterygota</taxon>
        <taxon>Lepidoptera</taxon>
        <taxon>Glossata</taxon>
        <taxon>Ditrysia</taxon>
        <taxon>Tineoidea</taxon>
        <taxon>Psychidae</taxon>
        <taxon>Oiketicinae</taxon>
        <taxon>Eumeta</taxon>
    </lineage>
</organism>
<keyword evidence="4" id="KW-0808">Transferase</keyword>
<comment type="caution">
    <text evidence="4">The sequence shown here is derived from an EMBL/GenBank/DDBJ whole genome shotgun (WGS) entry which is preliminary data.</text>
</comment>
<keyword evidence="4" id="KW-0548">Nucleotidyltransferase</keyword>
<gene>
    <name evidence="4" type="ORF">EVAR_65176_1</name>
</gene>
<keyword evidence="4" id="KW-0695">RNA-directed DNA polymerase</keyword>
<evidence type="ECO:0000313" key="4">
    <source>
        <dbReference type="EMBL" id="GBP87555.1"/>
    </source>
</evidence>
<accession>A0A4C1ZLZ5</accession>
<evidence type="ECO:0000256" key="1">
    <source>
        <dbReference type="SAM" id="MobiDB-lite"/>
    </source>
</evidence>
<protein>
    <submittedName>
        <fullName evidence="4">RNA-directed DNA polymerase from mobile element jockey</fullName>
    </submittedName>
</protein>
<dbReference type="InterPro" id="IPR005135">
    <property type="entry name" value="Endo/exonuclease/phosphatase"/>
</dbReference>
<dbReference type="Proteomes" id="UP000299102">
    <property type="component" value="Unassembled WGS sequence"/>
</dbReference>
<sequence length="527" mass="58583">MTGHGILILVSVYLPLKKELLRSDLKALFALGDAVILFGDFNSKNSNWNCSYSNRNGKELEALASDLQFNIDTPLTPTYYPNNFNYRPDILDIVLMKVDFNSKNTDWRCNYSNSNRRKMVALAEDLHFNIITPLTPTHYPNYVNRRPDILDIALMKGVSAALEEIYTPILNNISNDIVSTDDIDIAIGALTNNITPVVENSSRIVPAKSDRRELPRDVSELIRTKNAALCRAENPPYDLERVRRLEEEVRDDLDPIKHDEVSKQIKGLKIRKASGRNTISSKAVIATSPSDSVESDTYSSMRPIRAGVPQGSMLSPLLYSSHINDIPRPSRCVQLALFADDTTLFLRSICLRNILPRLQRAIYELTQCGPRTRGGCRRPSGVRKLGVSGDGNSVTVDDIVLSGTSTRGVGMLQDGIRAKVTRGRGRRGQGSGQGGRGRGRGRDQGRSRCKVQGRGRNRGCGGIGSSASLAYGFCVLFCCIHRVGRAWQHHNPEFHRFAFVFVPYVTPLNDDEIAELLFEGSDDDEND</sequence>
<dbReference type="GO" id="GO:0003964">
    <property type="term" value="F:RNA-directed DNA polymerase activity"/>
    <property type="evidence" value="ECO:0007669"/>
    <property type="project" value="UniProtKB-KW"/>
</dbReference>
<dbReference type="InterPro" id="IPR000477">
    <property type="entry name" value="RT_dom"/>
</dbReference>
<dbReference type="Pfam" id="PF14529">
    <property type="entry name" value="Exo_endo_phos_2"/>
    <property type="match status" value="1"/>
</dbReference>
<feature type="domain" description="Reverse transcriptase" evidence="2">
    <location>
        <begin position="255"/>
        <end position="358"/>
    </location>
</feature>
<dbReference type="Gene3D" id="3.60.10.10">
    <property type="entry name" value="Endonuclease/exonuclease/phosphatase"/>
    <property type="match status" value="1"/>
</dbReference>
<dbReference type="PANTHER" id="PTHR33273:SF4">
    <property type="entry name" value="ENDONUCLEASE_EXONUCLEASE_PHOSPHATASE DOMAIN-CONTAINING PROTEIN"/>
    <property type="match status" value="1"/>
</dbReference>
<dbReference type="EMBL" id="BGZK01001869">
    <property type="protein sequence ID" value="GBP87555.1"/>
    <property type="molecule type" value="Genomic_DNA"/>
</dbReference>
<dbReference type="PANTHER" id="PTHR33273">
    <property type="entry name" value="DOMAIN-CONTAINING PROTEIN, PUTATIVE-RELATED"/>
    <property type="match status" value="1"/>
</dbReference>
<keyword evidence="5" id="KW-1185">Reference proteome</keyword>
<dbReference type="AlphaFoldDB" id="A0A4C1ZLZ5"/>
<proteinExistence type="predicted"/>
<feature type="domain" description="Endonuclease/exonuclease/phosphatase" evidence="3">
    <location>
        <begin position="8"/>
        <end position="96"/>
    </location>
</feature>
<evidence type="ECO:0000313" key="5">
    <source>
        <dbReference type="Proteomes" id="UP000299102"/>
    </source>
</evidence>
<evidence type="ECO:0000259" key="2">
    <source>
        <dbReference type="Pfam" id="PF00078"/>
    </source>
</evidence>
<dbReference type="OrthoDB" id="7487383at2759"/>
<evidence type="ECO:0000259" key="3">
    <source>
        <dbReference type="Pfam" id="PF14529"/>
    </source>
</evidence>
<feature type="region of interest" description="Disordered" evidence="1">
    <location>
        <begin position="420"/>
        <end position="455"/>
    </location>
</feature>
<dbReference type="SUPFAM" id="SSF56219">
    <property type="entry name" value="DNase I-like"/>
    <property type="match status" value="2"/>
</dbReference>